<dbReference type="PATRIC" id="fig|1226633.4.peg.1062"/>
<dbReference type="EMBL" id="AUZI01000012">
    <property type="protein sequence ID" value="KID49557.1"/>
    <property type="molecule type" value="Genomic_DNA"/>
</dbReference>
<gene>
    <name evidence="1" type="ORF">C095_05260</name>
</gene>
<evidence type="ECO:0000313" key="1">
    <source>
        <dbReference type="EMBL" id="KID49557.1"/>
    </source>
</evidence>
<organism evidence="1 2">
    <name type="scientific">Fusobacterium necrophorum subsp. funduliforme B35</name>
    <dbReference type="NCBI Taxonomy" id="1226633"/>
    <lineage>
        <taxon>Bacteria</taxon>
        <taxon>Fusobacteriati</taxon>
        <taxon>Fusobacteriota</taxon>
        <taxon>Fusobacteriia</taxon>
        <taxon>Fusobacteriales</taxon>
        <taxon>Fusobacteriaceae</taxon>
        <taxon>Fusobacterium</taxon>
    </lineage>
</organism>
<protein>
    <submittedName>
        <fullName evidence="1">Uncharacterized protein</fullName>
    </submittedName>
</protein>
<name>A0A0B4FQD5_9FUSO</name>
<comment type="caution">
    <text evidence="1">The sequence shown here is derived from an EMBL/GenBank/DDBJ whole genome shotgun (WGS) entry which is preliminary data.</text>
</comment>
<accession>A0A0B4FQD5</accession>
<dbReference type="AlphaFoldDB" id="A0A0B4FQD5"/>
<proteinExistence type="predicted"/>
<dbReference type="Proteomes" id="UP000031184">
    <property type="component" value="Unassembled WGS sequence"/>
</dbReference>
<evidence type="ECO:0000313" key="2">
    <source>
        <dbReference type="Proteomes" id="UP000031184"/>
    </source>
</evidence>
<sequence>MVLEKRKMGKYGVIVSTIGIFALTSSSGFASSKPLQEKYSKNYFENKVSKSINDVVDDNFPRTYFSFIPNPINVGIRTQVKTIFNTFDKYVPTFIKPLIDLTGYGLSTFPDKKIFHSKGIHGERVAEEFQKTNKAFNEAEKKWAETANFVMKNKSVLEEHNQKIVKNESEIGELRTNVENNYYTKEDTYSKVEVNTQLETKVDKKEFHDYQNDVKKEMETSKSELRTEVNTQLDTKVDKKEFYDYQNDVKKILKILSRNLDM</sequence>
<reference evidence="1 2" key="1">
    <citation type="submission" date="2013-08" db="EMBL/GenBank/DDBJ databases">
        <title>An opportunistic ruminal bacterium that causes liver abscesses in cattle.</title>
        <authorList>
            <person name="Benahmed F.H."/>
            <person name="Rasmussen M."/>
            <person name="Harbottle H."/>
            <person name="Soppet D."/>
            <person name="Nagaraja T.G."/>
            <person name="Davidson M."/>
        </authorList>
    </citation>
    <scope>NUCLEOTIDE SEQUENCE [LARGE SCALE GENOMIC DNA]</scope>
    <source>
        <strain evidence="1 2">B35</strain>
    </source>
</reference>